<dbReference type="SMART" id="SM00369">
    <property type="entry name" value="LRR_TYP"/>
    <property type="match status" value="4"/>
</dbReference>
<dbReference type="InterPro" id="IPR032675">
    <property type="entry name" value="LRR_dom_sf"/>
</dbReference>
<organism evidence="5 6">
    <name type="scientific">Felis catus</name>
    <name type="common">Cat</name>
    <name type="synonym">Felis silvestris catus</name>
    <dbReference type="NCBI Taxonomy" id="9685"/>
    <lineage>
        <taxon>Eukaryota</taxon>
        <taxon>Metazoa</taxon>
        <taxon>Chordata</taxon>
        <taxon>Craniata</taxon>
        <taxon>Vertebrata</taxon>
        <taxon>Euteleostomi</taxon>
        <taxon>Mammalia</taxon>
        <taxon>Eutheria</taxon>
        <taxon>Laurasiatheria</taxon>
        <taxon>Carnivora</taxon>
        <taxon>Feliformia</taxon>
        <taxon>Felidae</taxon>
        <taxon>Felinae</taxon>
        <taxon>Felis</taxon>
    </lineage>
</organism>
<evidence type="ECO:0000256" key="4">
    <source>
        <dbReference type="SAM" id="Phobius"/>
    </source>
</evidence>
<dbReference type="SUPFAM" id="SSF52058">
    <property type="entry name" value="L domain-like"/>
    <property type="match status" value="1"/>
</dbReference>
<evidence type="ECO:0000313" key="6">
    <source>
        <dbReference type="Proteomes" id="UP000823872"/>
    </source>
</evidence>
<keyword evidence="6" id="KW-1185">Reference proteome</keyword>
<evidence type="ECO:0000256" key="1">
    <source>
        <dbReference type="ARBA" id="ARBA00022614"/>
    </source>
</evidence>
<reference evidence="5" key="3">
    <citation type="submission" date="2025-09" db="UniProtKB">
        <authorList>
            <consortium name="Ensembl"/>
        </authorList>
    </citation>
    <scope>IDENTIFICATION</scope>
    <source>
        <strain evidence="5">breed Abyssinian</strain>
    </source>
</reference>
<protein>
    <recommendedName>
        <fullName evidence="7">Leucine rich repeat containing 59</fullName>
    </recommendedName>
</protein>
<gene>
    <name evidence="5" type="primary">LRRC59</name>
</gene>
<evidence type="ECO:0000256" key="3">
    <source>
        <dbReference type="SAM" id="MobiDB-lite"/>
    </source>
</evidence>
<dbReference type="InterPro" id="IPR001611">
    <property type="entry name" value="Leu-rich_rpt"/>
</dbReference>
<dbReference type="Gene3D" id="3.80.10.10">
    <property type="entry name" value="Ribonuclease Inhibitor"/>
    <property type="match status" value="1"/>
</dbReference>
<dbReference type="Pfam" id="PF00560">
    <property type="entry name" value="LRR_1"/>
    <property type="match status" value="1"/>
</dbReference>
<keyword evidence="1" id="KW-0433">Leucine-rich repeat</keyword>
<reference evidence="5 6" key="1">
    <citation type="submission" date="2021-02" db="EMBL/GenBank/DDBJ databases">
        <title>Safari Cat Assemblies.</title>
        <authorList>
            <person name="Bredemeyer K.R."/>
            <person name="Murphy W.J."/>
        </authorList>
    </citation>
    <scope>NUCLEOTIDE SEQUENCE [LARGE SCALE GENOMIC DNA]</scope>
</reference>
<keyword evidence="2" id="KW-0677">Repeat</keyword>
<dbReference type="PROSITE" id="PS51450">
    <property type="entry name" value="LRR"/>
    <property type="match status" value="1"/>
</dbReference>
<dbReference type="Proteomes" id="UP000823872">
    <property type="component" value="Chromosome E1"/>
</dbReference>
<dbReference type="PANTHER" id="PTHR48051:SF42">
    <property type="entry name" value="LEUCINE-RICH REPEAT-CONTAINING PROTEIN 18-LIKE"/>
    <property type="match status" value="1"/>
</dbReference>
<dbReference type="GeneTree" id="ENSGT00390000017385"/>
<name>A0ABI8AD77_FELCA</name>
<sequence>MTKAGSKGGNLRDKLDGNELDLSLSDLNEVPIKELVALPKATILDLSCNKLTSLPSDFCGLTHLVKLDLSKNRLQQLPADFGRLVNLQHLDLLNNKLVTLPVSFAQLKSLKWLDLKDNPLDPVLAKVAGDCLDEKQCKQCANKVLQHMKAVQADQERERQRRLEVEREAEKKRELRKREKAEEKERRRKEYDALKAAKREQEKKPKKEANQAPKSKSGSRPRKPPPRKHTRSWAVLKLLLLLLLCVAGGLVACRVTELQRQPLCTSVNTIYDNAVRGLRSHDILQWVLQADSQQ</sequence>
<keyword evidence="4" id="KW-0812">Transmembrane</keyword>
<proteinExistence type="predicted"/>
<dbReference type="PRINTS" id="PR00019">
    <property type="entry name" value="LEURICHRPT"/>
</dbReference>
<evidence type="ECO:0008006" key="7">
    <source>
        <dbReference type="Google" id="ProtNLM"/>
    </source>
</evidence>
<keyword evidence="4" id="KW-1133">Transmembrane helix</keyword>
<dbReference type="InterPro" id="IPR050216">
    <property type="entry name" value="LRR_domain-containing"/>
</dbReference>
<evidence type="ECO:0000313" key="5">
    <source>
        <dbReference type="Ensembl" id="ENSFCTP00005057204.1"/>
    </source>
</evidence>
<dbReference type="InterPro" id="IPR003591">
    <property type="entry name" value="Leu-rich_rpt_typical-subtyp"/>
</dbReference>
<dbReference type="Pfam" id="PF13855">
    <property type="entry name" value="LRR_8"/>
    <property type="match status" value="1"/>
</dbReference>
<dbReference type="PANTHER" id="PTHR48051">
    <property type="match status" value="1"/>
</dbReference>
<feature type="transmembrane region" description="Helical" evidence="4">
    <location>
        <begin position="233"/>
        <end position="253"/>
    </location>
</feature>
<feature type="region of interest" description="Disordered" evidence="3">
    <location>
        <begin position="150"/>
        <end position="229"/>
    </location>
</feature>
<feature type="compositionally biased region" description="Basic and acidic residues" evidence="3">
    <location>
        <begin position="154"/>
        <end position="209"/>
    </location>
</feature>
<evidence type="ECO:0000256" key="2">
    <source>
        <dbReference type="ARBA" id="ARBA00022737"/>
    </source>
</evidence>
<accession>A0ABI8AD77</accession>
<keyword evidence="4" id="KW-0472">Membrane</keyword>
<dbReference type="Ensembl" id="ENSFCTT00005083060.1">
    <property type="protein sequence ID" value="ENSFCTP00005057204.1"/>
    <property type="gene ID" value="ENSFCTG00005029669.1"/>
</dbReference>
<feature type="compositionally biased region" description="Basic residues" evidence="3">
    <location>
        <begin position="217"/>
        <end position="229"/>
    </location>
</feature>
<reference evidence="5" key="2">
    <citation type="submission" date="2025-08" db="UniProtKB">
        <authorList>
            <consortium name="Ensembl"/>
        </authorList>
    </citation>
    <scope>IDENTIFICATION</scope>
    <source>
        <strain evidence="5">breed Abyssinian</strain>
    </source>
</reference>